<proteinExistence type="predicted"/>
<dbReference type="InterPro" id="IPR018289">
    <property type="entry name" value="MULE_transposase_dom"/>
</dbReference>
<dbReference type="Pfam" id="PF10551">
    <property type="entry name" value="MULE"/>
    <property type="match status" value="1"/>
</dbReference>
<gene>
    <name evidence="4" type="ORF">SHERM_21549</name>
</gene>
<protein>
    <submittedName>
        <fullName evidence="4">Protein FAR1-RELATED SEQUENCE 5</fullName>
    </submittedName>
</protein>
<accession>A0A9N7N508</accession>
<sequence length="432" mass="48324">MPICRRNICSADCEQDLVDDAMHDNTISSGRTSNYEPRVGMIFNTLDEAWDCWQNYGKLMGFGVRINYRNKSQKDGVYNNAVFVCRKEGKRAADKRRVGVVHRWEERTSCKAKLNVVLERSTGKYKIKEFVAEHNHELEPPETSHMLRSHRQVSRAAAAAIDLAHDAGLTPKATHHLRIREAGGWDKVGYILEDQKTYLRSKREKNMVYDSRMIVDYGDFGDVITFDTTYGTNKELRPLGVFTGFNHHRQMVIFGGALLYDETADSFAWLFETFLNAHGDKEPQTIFTDQDAAMANALAKADDSSAGHRFSVVGRLMTQITGSGNRVAGTDAGLPGSSPEDGQRCSSLRCSSRKLAVAVRISAVWVHKMEVARRVRGRRSPPSSSDLSADRASGMAVALLKCTDGAGDKEKREEENLPDLVLEKLKKNICEL</sequence>
<name>A0A9N7N508_STRHE</name>
<evidence type="ECO:0000313" key="4">
    <source>
        <dbReference type="EMBL" id="CAA0824644.1"/>
    </source>
</evidence>
<comment type="caution">
    <text evidence="4">The sequence shown here is derived from an EMBL/GenBank/DDBJ whole genome shotgun (WGS) entry which is preliminary data.</text>
</comment>
<dbReference type="PANTHER" id="PTHR47718:SF2">
    <property type="entry name" value="PROTEIN FAR1-RELATED SEQUENCE 5-LIKE"/>
    <property type="match status" value="1"/>
</dbReference>
<dbReference type="EMBL" id="CACSLK010024787">
    <property type="protein sequence ID" value="CAA0824644.1"/>
    <property type="molecule type" value="Genomic_DNA"/>
</dbReference>
<keyword evidence="5" id="KW-1185">Reference proteome</keyword>
<evidence type="ECO:0000259" key="3">
    <source>
        <dbReference type="Pfam" id="PF10551"/>
    </source>
</evidence>
<reference evidence="4" key="1">
    <citation type="submission" date="2019-12" db="EMBL/GenBank/DDBJ databases">
        <authorList>
            <person name="Scholes J."/>
        </authorList>
    </citation>
    <scope>NUCLEOTIDE SEQUENCE</scope>
</reference>
<evidence type="ECO:0000256" key="1">
    <source>
        <dbReference type="SAM" id="MobiDB-lite"/>
    </source>
</evidence>
<dbReference type="InterPro" id="IPR004330">
    <property type="entry name" value="FAR1_DNA_bnd_dom"/>
</dbReference>
<organism evidence="4 5">
    <name type="scientific">Striga hermonthica</name>
    <name type="common">Purple witchweed</name>
    <name type="synonym">Buchnera hermonthica</name>
    <dbReference type="NCBI Taxonomy" id="68872"/>
    <lineage>
        <taxon>Eukaryota</taxon>
        <taxon>Viridiplantae</taxon>
        <taxon>Streptophyta</taxon>
        <taxon>Embryophyta</taxon>
        <taxon>Tracheophyta</taxon>
        <taxon>Spermatophyta</taxon>
        <taxon>Magnoliopsida</taxon>
        <taxon>eudicotyledons</taxon>
        <taxon>Gunneridae</taxon>
        <taxon>Pentapetalae</taxon>
        <taxon>asterids</taxon>
        <taxon>lamiids</taxon>
        <taxon>Lamiales</taxon>
        <taxon>Orobanchaceae</taxon>
        <taxon>Buchnereae</taxon>
        <taxon>Striga</taxon>
    </lineage>
</organism>
<dbReference type="Pfam" id="PF03101">
    <property type="entry name" value="FAR1"/>
    <property type="match status" value="1"/>
</dbReference>
<feature type="domain" description="FAR1" evidence="2">
    <location>
        <begin position="53"/>
        <end position="139"/>
    </location>
</feature>
<feature type="region of interest" description="Disordered" evidence="1">
    <location>
        <begin position="324"/>
        <end position="345"/>
    </location>
</feature>
<evidence type="ECO:0000313" key="5">
    <source>
        <dbReference type="Proteomes" id="UP001153555"/>
    </source>
</evidence>
<evidence type="ECO:0000259" key="2">
    <source>
        <dbReference type="Pfam" id="PF03101"/>
    </source>
</evidence>
<dbReference type="PANTHER" id="PTHR47718">
    <property type="entry name" value="OS01G0519700 PROTEIN"/>
    <property type="match status" value="1"/>
</dbReference>
<dbReference type="Proteomes" id="UP001153555">
    <property type="component" value="Unassembled WGS sequence"/>
</dbReference>
<feature type="domain" description="MULE transposase" evidence="3">
    <location>
        <begin position="223"/>
        <end position="300"/>
    </location>
</feature>
<dbReference type="OrthoDB" id="912324at2759"/>
<dbReference type="AlphaFoldDB" id="A0A9N7N508"/>